<comment type="caution">
    <text evidence="2">The sequence shown here is derived from an EMBL/GenBank/DDBJ whole genome shotgun (WGS) entry which is preliminary data.</text>
</comment>
<accession>A0A418MB73</accession>
<dbReference type="EMBL" id="QXED01000003">
    <property type="protein sequence ID" value="RIV23604.1"/>
    <property type="molecule type" value="Genomic_DNA"/>
</dbReference>
<gene>
    <name evidence="2" type="ORF">DYU11_11525</name>
</gene>
<evidence type="ECO:0000313" key="3">
    <source>
        <dbReference type="Proteomes" id="UP000283523"/>
    </source>
</evidence>
<dbReference type="AlphaFoldDB" id="A0A418MB73"/>
<keyword evidence="1" id="KW-1133">Transmembrane helix</keyword>
<evidence type="ECO:0000313" key="2">
    <source>
        <dbReference type="EMBL" id="RIV23604.1"/>
    </source>
</evidence>
<keyword evidence="3" id="KW-1185">Reference proteome</keyword>
<name>A0A418MB73_9BACT</name>
<evidence type="ECO:0000256" key="1">
    <source>
        <dbReference type="SAM" id="Phobius"/>
    </source>
</evidence>
<dbReference type="Proteomes" id="UP000283523">
    <property type="component" value="Unassembled WGS sequence"/>
</dbReference>
<organism evidence="2 3">
    <name type="scientific">Fibrisoma montanum</name>
    <dbReference type="NCBI Taxonomy" id="2305895"/>
    <lineage>
        <taxon>Bacteria</taxon>
        <taxon>Pseudomonadati</taxon>
        <taxon>Bacteroidota</taxon>
        <taxon>Cytophagia</taxon>
        <taxon>Cytophagales</taxon>
        <taxon>Spirosomataceae</taxon>
        <taxon>Fibrisoma</taxon>
    </lineage>
</organism>
<reference evidence="2 3" key="1">
    <citation type="submission" date="2018-08" db="EMBL/GenBank/DDBJ databases">
        <title>Fibrisoma montanum sp. nov., isolated from Danxia mountain soil.</title>
        <authorList>
            <person name="Huang Y."/>
        </authorList>
    </citation>
    <scope>NUCLEOTIDE SEQUENCE [LARGE SCALE GENOMIC DNA]</scope>
    <source>
        <strain evidence="2 3">HYT19</strain>
    </source>
</reference>
<protein>
    <submittedName>
        <fullName evidence="2">Uncharacterized protein</fullName>
    </submittedName>
</protein>
<feature type="transmembrane region" description="Helical" evidence="1">
    <location>
        <begin position="12"/>
        <end position="33"/>
    </location>
</feature>
<dbReference type="RefSeq" id="WP_119667820.1">
    <property type="nucleotide sequence ID" value="NZ_QXED01000003.1"/>
</dbReference>
<sequence length="76" mass="8715">MEPQSNLKLIRVAARWYVLVDVLTAGILVLAGYSWNEHTYMGVTFLVLYAMCKKFLERSEPIRETTPPAETPTERV</sequence>
<keyword evidence="1" id="KW-0472">Membrane</keyword>
<proteinExistence type="predicted"/>
<keyword evidence="1" id="KW-0812">Transmembrane</keyword>